<dbReference type="PANTHER" id="PTHR11364:SF27">
    <property type="entry name" value="SULFURTRANSFERASE"/>
    <property type="match status" value="1"/>
</dbReference>
<dbReference type="GO" id="GO:0005737">
    <property type="term" value="C:cytoplasm"/>
    <property type="evidence" value="ECO:0007669"/>
    <property type="project" value="UniProtKB-SubCell"/>
</dbReference>
<dbReference type="GO" id="GO:0004792">
    <property type="term" value="F:thiosulfate-cyanide sulfurtransferase activity"/>
    <property type="evidence" value="ECO:0007669"/>
    <property type="project" value="InterPro"/>
</dbReference>
<comment type="subcellular location">
    <subcellularLocation>
        <location evidence="1">Cytoplasm</location>
    </subcellularLocation>
</comment>
<sequence>MESLVSTEWLADELGASDLAIVDATLLLPGDPRNPRAEYDAAHVPGAVFLDLEEVSDTANPVPHMLPGEAKLASRLQALGLRDGQRIVVYDNSPLHSAARAWWMLRLFGTRRLAILDGGFQKWTAEGRPVESGVPTLRHGHFTPRRSPGGVADRRVVTSLIGAGSHEIVDARGAGRFTGEEPEPRAGMASGHIPGSKNLPQGQLFNADHSWKRGDALRAAFDAAGVDLSKPMVTTCGSGVTAAVLLFGAHLLGKEDVLLYDGSWSEWGADPETPKEIG</sequence>
<dbReference type="PANTHER" id="PTHR11364">
    <property type="entry name" value="THIOSULFATE SULFERTANSFERASE"/>
    <property type="match status" value="1"/>
</dbReference>
<keyword evidence="2" id="KW-0963">Cytoplasm</keyword>
<dbReference type="EMBL" id="PXYI01000001">
    <property type="protein sequence ID" value="PSJ43180.1"/>
    <property type="molecule type" value="Genomic_DNA"/>
</dbReference>
<keyword evidence="3 6" id="KW-0808">Transferase</keyword>
<reference evidence="8 9" key="1">
    <citation type="submission" date="2018-03" db="EMBL/GenBank/DDBJ databases">
        <title>The draft genome of Sphingosinicella sp. GL-C-18.</title>
        <authorList>
            <person name="Liu L."/>
            <person name="Li L."/>
            <person name="Liang L."/>
            <person name="Zhang X."/>
            <person name="Wang T."/>
        </authorList>
    </citation>
    <scope>NUCLEOTIDE SEQUENCE [LARGE SCALE GENOMIC DNA]</scope>
    <source>
        <strain evidence="8 9">GL-C-18</strain>
    </source>
</reference>
<dbReference type="Gene3D" id="3.40.250.10">
    <property type="entry name" value="Rhodanese-like domain"/>
    <property type="match status" value="2"/>
</dbReference>
<dbReference type="CDD" id="cd01449">
    <property type="entry name" value="TST_Repeat_2"/>
    <property type="match status" value="1"/>
</dbReference>
<accession>A0A2P7QYY9</accession>
<dbReference type="Proteomes" id="UP000241167">
    <property type="component" value="Unassembled WGS sequence"/>
</dbReference>
<evidence type="ECO:0000313" key="8">
    <source>
        <dbReference type="EMBL" id="PSJ43180.1"/>
    </source>
</evidence>
<dbReference type="FunFam" id="3.40.250.10:FF:000001">
    <property type="entry name" value="Sulfurtransferase"/>
    <property type="match status" value="1"/>
</dbReference>
<dbReference type="InterPro" id="IPR001307">
    <property type="entry name" value="Thiosulphate_STrfase_CS"/>
</dbReference>
<dbReference type="SUPFAM" id="SSF52821">
    <property type="entry name" value="Rhodanese/Cell cycle control phosphatase"/>
    <property type="match status" value="2"/>
</dbReference>
<comment type="caution">
    <text evidence="8">The sequence shown here is derived from an EMBL/GenBank/DDBJ whole genome shotgun (WGS) entry which is preliminary data.</text>
</comment>
<comment type="catalytic activity">
    <reaction evidence="5">
        <text>2-oxo-3-sulfanylpropanoate + [thioredoxin]-dithiol = [thioredoxin]-disulfide + hydrogen sulfide + pyruvate + H(+)</text>
        <dbReference type="Rhea" id="RHEA:21740"/>
        <dbReference type="Rhea" id="RHEA-COMP:10698"/>
        <dbReference type="Rhea" id="RHEA-COMP:10700"/>
        <dbReference type="ChEBI" id="CHEBI:15361"/>
        <dbReference type="ChEBI" id="CHEBI:15378"/>
        <dbReference type="ChEBI" id="CHEBI:29919"/>
        <dbReference type="ChEBI" id="CHEBI:29950"/>
        <dbReference type="ChEBI" id="CHEBI:50058"/>
        <dbReference type="ChEBI" id="CHEBI:57678"/>
        <dbReference type="EC" id="2.8.1.2"/>
    </reaction>
    <physiologicalReaction direction="left-to-right" evidence="5">
        <dbReference type="Rhea" id="RHEA:21741"/>
    </physiologicalReaction>
</comment>
<protein>
    <recommendedName>
        <fullName evidence="6">Sulfurtransferase</fullName>
    </recommendedName>
</protein>
<feature type="domain" description="Rhodanese" evidence="7">
    <location>
        <begin position="162"/>
        <end position="276"/>
    </location>
</feature>
<dbReference type="CDD" id="cd01448">
    <property type="entry name" value="TST_Repeat_1"/>
    <property type="match status" value="1"/>
</dbReference>
<dbReference type="RefSeq" id="WP_106511200.1">
    <property type="nucleotide sequence ID" value="NZ_PXYI01000001.1"/>
</dbReference>
<dbReference type="PROSITE" id="PS50206">
    <property type="entry name" value="RHODANESE_3"/>
    <property type="match status" value="2"/>
</dbReference>
<keyword evidence="4" id="KW-0677">Repeat</keyword>
<proteinExistence type="predicted"/>
<dbReference type="PROSITE" id="PS00380">
    <property type="entry name" value="RHODANESE_1"/>
    <property type="match status" value="1"/>
</dbReference>
<dbReference type="InterPro" id="IPR001763">
    <property type="entry name" value="Rhodanese-like_dom"/>
</dbReference>
<evidence type="ECO:0000256" key="2">
    <source>
        <dbReference type="ARBA" id="ARBA00022490"/>
    </source>
</evidence>
<evidence type="ECO:0000256" key="3">
    <source>
        <dbReference type="ARBA" id="ARBA00022679"/>
    </source>
</evidence>
<dbReference type="AlphaFoldDB" id="A0A2P7QYY9"/>
<name>A0A2P7QYY9_9SPHN</name>
<dbReference type="NCBIfam" id="NF008557">
    <property type="entry name" value="PRK11493.1"/>
    <property type="match status" value="1"/>
</dbReference>
<keyword evidence="9" id="KW-1185">Reference proteome</keyword>
<evidence type="ECO:0000256" key="6">
    <source>
        <dbReference type="RuleBase" id="RU000507"/>
    </source>
</evidence>
<dbReference type="FunFam" id="3.40.250.10:FF:000015">
    <property type="entry name" value="Sulfurtransferase"/>
    <property type="match status" value="1"/>
</dbReference>
<dbReference type="InterPro" id="IPR036873">
    <property type="entry name" value="Rhodanese-like_dom_sf"/>
</dbReference>
<dbReference type="GO" id="GO:0016784">
    <property type="term" value="F:3-mercaptopyruvate sulfurtransferase activity"/>
    <property type="evidence" value="ECO:0007669"/>
    <property type="project" value="UniProtKB-EC"/>
</dbReference>
<evidence type="ECO:0000256" key="4">
    <source>
        <dbReference type="ARBA" id="ARBA00022737"/>
    </source>
</evidence>
<dbReference type="PROSITE" id="PS00683">
    <property type="entry name" value="RHODANESE_2"/>
    <property type="match status" value="1"/>
</dbReference>
<keyword evidence="8" id="KW-0670">Pyruvate</keyword>
<gene>
    <name evidence="8" type="ORF">C7I55_01985</name>
</gene>
<evidence type="ECO:0000256" key="5">
    <source>
        <dbReference type="ARBA" id="ARBA00051793"/>
    </source>
</evidence>
<dbReference type="Pfam" id="PF00581">
    <property type="entry name" value="Rhodanese"/>
    <property type="match status" value="2"/>
</dbReference>
<evidence type="ECO:0000259" key="7">
    <source>
        <dbReference type="PROSITE" id="PS50206"/>
    </source>
</evidence>
<feature type="domain" description="Rhodanese" evidence="7">
    <location>
        <begin position="15"/>
        <end position="132"/>
    </location>
</feature>
<evidence type="ECO:0000313" key="9">
    <source>
        <dbReference type="Proteomes" id="UP000241167"/>
    </source>
</evidence>
<evidence type="ECO:0000256" key="1">
    <source>
        <dbReference type="ARBA" id="ARBA00004496"/>
    </source>
</evidence>
<dbReference type="SMART" id="SM00450">
    <property type="entry name" value="RHOD"/>
    <property type="match status" value="2"/>
</dbReference>
<dbReference type="OrthoDB" id="9781034at2"/>
<organism evidence="8 9">
    <name type="scientific">Allosphingosinicella deserti</name>
    <dbReference type="NCBI Taxonomy" id="2116704"/>
    <lineage>
        <taxon>Bacteria</taxon>
        <taxon>Pseudomonadati</taxon>
        <taxon>Pseudomonadota</taxon>
        <taxon>Alphaproteobacteria</taxon>
        <taxon>Sphingomonadales</taxon>
        <taxon>Sphingomonadaceae</taxon>
        <taxon>Allosphingosinicella</taxon>
    </lineage>
</organism>
<dbReference type="InterPro" id="IPR045078">
    <property type="entry name" value="TST/MPST-like"/>
</dbReference>